<dbReference type="EMBL" id="KZ501977">
    <property type="protein sequence ID" value="PKU85459.1"/>
    <property type="molecule type" value="Genomic_DNA"/>
</dbReference>
<evidence type="ECO:0000256" key="1">
    <source>
        <dbReference type="SAM" id="Phobius"/>
    </source>
</evidence>
<proteinExistence type="predicted"/>
<dbReference type="Proteomes" id="UP000233837">
    <property type="component" value="Unassembled WGS sequence"/>
</dbReference>
<feature type="transmembrane region" description="Helical" evidence="1">
    <location>
        <begin position="57"/>
        <end position="77"/>
    </location>
</feature>
<feature type="transmembrane region" description="Helical" evidence="1">
    <location>
        <begin position="7"/>
        <end position="23"/>
    </location>
</feature>
<accession>A0A2I0XC28</accession>
<sequence>MKIVANIILEFVSILVLEYFAFWKNRIPWIHFPVDTKVCCHDCWSSSSLYFDYCTKYWFGISSLLNSFILFTFYAHYH</sequence>
<reference evidence="2 3" key="1">
    <citation type="journal article" date="2016" name="Sci. Rep.">
        <title>The Dendrobium catenatum Lindl. genome sequence provides insights into polysaccharide synthase, floral development and adaptive evolution.</title>
        <authorList>
            <person name="Zhang G.Q."/>
            <person name="Xu Q."/>
            <person name="Bian C."/>
            <person name="Tsai W.C."/>
            <person name="Yeh C.M."/>
            <person name="Liu K.W."/>
            <person name="Yoshida K."/>
            <person name="Zhang L.S."/>
            <person name="Chang S.B."/>
            <person name="Chen F."/>
            <person name="Shi Y."/>
            <person name="Su Y.Y."/>
            <person name="Zhang Y.Q."/>
            <person name="Chen L.J."/>
            <person name="Yin Y."/>
            <person name="Lin M."/>
            <person name="Huang H."/>
            <person name="Deng H."/>
            <person name="Wang Z.W."/>
            <person name="Zhu S.L."/>
            <person name="Zhao X."/>
            <person name="Deng C."/>
            <person name="Niu S.C."/>
            <person name="Huang J."/>
            <person name="Wang M."/>
            <person name="Liu G.H."/>
            <person name="Yang H.J."/>
            <person name="Xiao X.J."/>
            <person name="Hsiao Y.Y."/>
            <person name="Wu W.L."/>
            <person name="Chen Y.Y."/>
            <person name="Mitsuda N."/>
            <person name="Ohme-Takagi M."/>
            <person name="Luo Y.B."/>
            <person name="Van de Peer Y."/>
            <person name="Liu Z.J."/>
        </authorList>
    </citation>
    <scope>NUCLEOTIDE SEQUENCE [LARGE SCALE GENOMIC DNA]</scope>
    <source>
        <tissue evidence="2">The whole plant</tissue>
    </source>
</reference>
<dbReference type="STRING" id="906689.A0A2I0XC28"/>
<keyword evidence="1" id="KW-0472">Membrane</keyword>
<organism evidence="2 3">
    <name type="scientific">Dendrobium catenatum</name>
    <dbReference type="NCBI Taxonomy" id="906689"/>
    <lineage>
        <taxon>Eukaryota</taxon>
        <taxon>Viridiplantae</taxon>
        <taxon>Streptophyta</taxon>
        <taxon>Embryophyta</taxon>
        <taxon>Tracheophyta</taxon>
        <taxon>Spermatophyta</taxon>
        <taxon>Magnoliopsida</taxon>
        <taxon>Liliopsida</taxon>
        <taxon>Asparagales</taxon>
        <taxon>Orchidaceae</taxon>
        <taxon>Epidendroideae</taxon>
        <taxon>Malaxideae</taxon>
        <taxon>Dendrobiinae</taxon>
        <taxon>Dendrobium</taxon>
    </lineage>
</organism>
<name>A0A2I0XC28_9ASPA</name>
<reference evidence="2 3" key="2">
    <citation type="journal article" date="2017" name="Nature">
        <title>The Apostasia genome and the evolution of orchids.</title>
        <authorList>
            <person name="Zhang G.Q."/>
            <person name="Liu K.W."/>
            <person name="Li Z."/>
            <person name="Lohaus R."/>
            <person name="Hsiao Y.Y."/>
            <person name="Niu S.C."/>
            <person name="Wang J.Y."/>
            <person name="Lin Y.C."/>
            <person name="Xu Q."/>
            <person name="Chen L.J."/>
            <person name="Yoshida K."/>
            <person name="Fujiwara S."/>
            <person name="Wang Z.W."/>
            <person name="Zhang Y.Q."/>
            <person name="Mitsuda N."/>
            <person name="Wang M."/>
            <person name="Liu G.H."/>
            <person name="Pecoraro L."/>
            <person name="Huang H.X."/>
            <person name="Xiao X.J."/>
            <person name="Lin M."/>
            <person name="Wu X.Y."/>
            <person name="Wu W.L."/>
            <person name="Chen Y.Y."/>
            <person name="Chang S.B."/>
            <person name="Sakamoto S."/>
            <person name="Ohme-Takagi M."/>
            <person name="Yagi M."/>
            <person name="Zeng S.J."/>
            <person name="Shen C.Y."/>
            <person name="Yeh C.M."/>
            <person name="Luo Y.B."/>
            <person name="Tsai W.C."/>
            <person name="Van de Peer Y."/>
            <person name="Liu Z.J."/>
        </authorList>
    </citation>
    <scope>NUCLEOTIDE SEQUENCE [LARGE SCALE GENOMIC DNA]</scope>
    <source>
        <tissue evidence="2">The whole plant</tissue>
    </source>
</reference>
<evidence type="ECO:0000313" key="2">
    <source>
        <dbReference type="EMBL" id="PKU85459.1"/>
    </source>
</evidence>
<keyword evidence="1" id="KW-0812">Transmembrane</keyword>
<dbReference type="AlphaFoldDB" id="A0A2I0XC28"/>
<keyword evidence="1" id="KW-1133">Transmembrane helix</keyword>
<evidence type="ECO:0000313" key="3">
    <source>
        <dbReference type="Proteomes" id="UP000233837"/>
    </source>
</evidence>
<gene>
    <name evidence="2" type="ORF">MA16_Dca003199</name>
</gene>
<keyword evidence="3" id="KW-1185">Reference proteome</keyword>
<protein>
    <submittedName>
        <fullName evidence="2">Uncharacterized protein</fullName>
    </submittedName>
</protein>